<dbReference type="OMA" id="TRYKGEC"/>
<dbReference type="InterPro" id="IPR013922">
    <property type="entry name" value="Cyclin_PHO80-like"/>
</dbReference>
<dbReference type="Gene3D" id="1.10.472.10">
    <property type="entry name" value="Cyclin-like"/>
    <property type="match status" value="1"/>
</dbReference>
<dbReference type="InterPro" id="IPR036915">
    <property type="entry name" value="Cyclin-like_sf"/>
</dbReference>
<evidence type="ECO:0000313" key="1">
    <source>
        <dbReference type="EMBL" id="QRD94800.1"/>
    </source>
</evidence>
<protein>
    <submittedName>
        <fullName evidence="1">Cyclin-domain-containing protein</fullName>
    </submittedName>
</protein>
<dbReference type="PANTHER" id="PTHR15615:SF117">
    <property type="entry name" value="PHO85 CYCLIN PHO80"/>
    <property type="match status" value="1"/>
</dbReference>
<name>A0A7U2N3M7_ASPFN</name>
<keyword evidence="2" id="KW-1185">Reference proteome</keyword>
<dbReference type="Proteomes" id="UP000596276">
    <property type="component" value="Chromosome 6"/>
</dbReference>
<dbReference type="AlphaFoldDB" id="A0A7U2N3M7"/>
<dbReference type="EMBL" id="CP044623">
    <property type="protein sequence ID" value="QRD94800.1"/>
    <property type="molecule type" value="Genomic_DNA"/>
</dbReference>
<evidence type="ECO:0000313" key="2">
    <source>
        <dbReference type="Proteomes" id="UP000596276"/>
    </source>
</evidence>
<gene>
    <name evidence="1" type="ORF">F9C07_11493</name>
</gene>
<dbReference type="SUPFAM" id="SSF47954">
    <property type="entry name" value="Cyclin-like"/>
    <property type="match status" value="1"/>
</dbReference>
<dbReference type="VEuPathDB" id="FungiDB:AFLA_009972"/>
<organism evidence="1 2">
    <name type="scientific">Aspergillus flavus (strain ATCC 200026 / FGSC A1120 / IAM 13836 / NRRL 3357 / JCM 12722 / SRRC 167)</name>
    <dbReference type="NCBI Taxonomy" id="332952"/>
    <lineage>
        <taxon>Eukaryota</taxon>
        <taxon>Fungi</taxon>
        <taxon>Dikarya</taxon>
        <taxon>Ascomycota</taxon>
        <taxon>Pezizomycotina</taxon>
        <taxon>Eurotiomycetes</taxon>
        <taxon>Eurotiomycetidae</taxon>
        <taxon>Eurotiales</taxon>
        <taxon>Aspergillaceae</taxon>
        <taxon>Aspergillus</taxon>
        <taxon>Aspergillus subgen. Circumdati</taxon>
    </lineage>
</organism>
<dbReference type="GO" id="GO:0005634">
    <property type="term" value="C:nucleus"/>
    <property type="evidence" value="ECO:0007669"/>
    <property type="project" value="TreeGrafter"/>
</dbReference>
<dbReference type="VEuPathDB" id="FungiDB:AFLA_009973"/>
<sequence length="435" mass="49662">MAGSTAVTPIRTNTTRYKGECMLHHTLLQKPIDVTNTHDRLQMLPALTFGKKPVRQTVDLRQQDTKTATFWPYGNSYRGGHIPSSECKSDEFLRSKRNSEIKRNFERWVRQQAEWRSDAHATSHRSISSYISNSIPGTDERTNQVIPLSTVCLPEPFSQRFPRRFELVDPMVIVQLISNTLGRLAFFNDMTFRTRFNVTRFHSNRAPQISACEYLRRLTHRLRLSSPILVMMVIYIRQLCKTHPTFDVSSLTAHRLLLSCALVASKSISDFAWPNQSFASAGGVSAAEMAILELELLKYLEWDGGVTGTRDVSNSSKAPPSGISAIRPLRSEEKFRTPERQCEAFYAQEKPEMSGARCGDCSDPMPICRTVRSEETSPLVRKSLRQRKLPDRGLVSKVKRKLQFSVSPSKRRFLASKKTVRRKSSTTRTTNWWNI</sequence>
<dbReference type="PANTHER" id="PTHR15615">
    <property type="match status" value="1"/>
</dbReference>
<dbReference type="Pfam" id="PF08613">
    <property type="entry name" value="Cyclin"/>
    <property type="match status" value="1"/>
</dbReference>
<dbReference type="VEuPathDB" id="FungiDB:F9C07_11493"/>
<dbReference type="GO" id="GO:0000307">
    <property type="term" value="C:cyclin-dependent protein kinase holoenzyme complex"/>
    <property type="evidence" value="ECO:0007669"/>
    <property type="project" value="TreeGrafter"/>
</dbReference>
<dbReference type="GO" id="GO:0019901">
    <property type="term" value="F:protein kinase binding"/>
    <property type="evidence" value="ECO:0007669"/>
    <property type="project" value="InterPro"/>
</dbReference>
<dbReference type="GO" id="GO:0016538">
    <property type="term" value="F:cyclin-dependent protein serine/threonine kinase regulator activity"/>
    <property type="evidence" value="ECO:0007669"/>
    <property type="project" value="TreeGrafter"/>
</dbReference>
<reference evidence="2" key="1">
    <citation type="journal article" date="2021" name="G3 (Bethesda)">
        <title>Chromosome assembled and annotated genome sequence of Aspergillus flavus NRRL 3357.</title>
        <authorList>
            <person name="Skerker J.M."/>
            <person name="Pianalto K.M."/>
            <person name="Mondo S.J."/>
            <person name="Yang K."/>
            <person name="Arkin A.P."/>
            <person name="Keller N.P."/>
            <person name="Grigoriev I.V."/>
            <person name="Louise Glass N.L."/>
        </authorList>
    </citation>
    <scope>NUCLEOTIDE SEQUENCE [LARGE SCALE GENOMIC DNA]</scope>
    <source>
        <strain evidence="2">ATCC 200026 / FGSC A1120 / IAM 13836 / NRRL 3357 / JCM 12722 / SRRC 167</strain>
    </source>
</reference>
<proteinExistence type="predicted"/>
<accession>A0A7U2N3M7</accession>